<dbReference type="Pfam" id="PF00571">
    <property type="entry name" value="CBS"/>
    <property type="match status" value="2"/>
</dbReference>
<name>A0AAD5TY10_9FUNG</name>
<keyword evidence="2 3" id="KW-0129">CBS domain</keyword>
<feature type="domain" description="CBS" evidence="5">
    <location>
        <begin position="261"/>
        <end position="322"/>
    </location>
</feature>
<keyword evidence="7" id="KW-1185">Reference proteome</keyword>
<reference evidence="6" key="1">
    <citation type="submission" date="2020-05" db="EMBL/GenBank/DDBJ databases">
        <title>Phylogenomic resolution of chytrid fungi.</title>
        <authorList>
            <person name="Stajich J.E."/>
            <person name="Amses K."/>
            <person name="Simmons R."/>
            <person name="Seto K."/>
            <person name="Myers J."/>
            <person name="Bonds A."/>
            <person name="Quandt C.A."/>
            <person name="Barry K."/>
            <person name="Liu P."/>
            <person name="Grigoriev I."/>
            <person name="Longcore J.E."/>
            <person name="James T.Y."/>
        </authorList>
    </citation>
    <scope>NUCLEOTIDE SEQUENCE</scope>
    <source>
        <strain evidence="6">JEL0476</strain>
    </source>
</reference>
<dbReference type="InterPro" id="IPR050511">
    <property type="entry name" value="AMPK_gamma/SDS23_families"/>
</dbReference>
<gene>
    <name evidence="6" type="primary">SDS23_2</name>
    <name evidence="6" type="ORF">HK099_008267</name>
</gene>
<evidence type="ECO:0000313" key="7">
    <source>
        <dbReference type="Proteomes" id="UP001211065"/>
    </source>
</evidence>
<evidence type="ECO:0000256" key="4">
    <source>
        <dbReference type="SAM" id="MobiDB-lite"/>
    </source>
</evidence>
<sequence>MMTLTIIANSEPTSTPKSSETDNINPSRFAENKYDEKSKLIDDLFKKRNTQPYDSTESVESTFDESDTQKKINMENNFTSTGSELLYKPLSSTGHAKPQQPICLDSKLTVHEGCQALAHYKISSAPVYDAAAGGFIGMLDFKDLVTYILKVFYKIPREISSYDAELEISDIVKKAMKDDKAVPIKFISNLSKNNPLIAVSYTSPVVHAIEEFKKSHIHRLVVVERTQDVSNKFIGVLSQSTVSAFIASKFAGEKTVQELGLVAGGVISITQDNTVLDALHTMHTHSISSVAIIDRTKGYERLLGNISMSDIKEILGDKGGYKHLFTNSFEFFTNLRSLQGLEAEGCDRAPNFTVHPKATLINAMEKMAATRSHRVW</sequence>
<feature type="domain" description="CBS" evidence="5">
    <location>
        <begin position="190"/>
        <end position="255"/>
    </location>
</feature>
<dbReference type="Proteomes" id="UP001211065">
    <property type="component" value="Unassembled WGS sequence"/>
</dbReference>
<evidence type="ECO:0000256" key="1">
    <source>
        <dbReference type="ARBA" id="ARBA00022737"/>
    </source>
</evidence>
<dbReference type="PANTHER" id="PTHR13780">
    <property type="entry name" value="AMP-ACTIVATED PROTEIN KINASE, GAMMA REGULATORY SUBUNIT"/>
    <property type="match status" value="1"/>
</dbReference>
<evidence type="ECO:0000313" key="6">
    <source>
        <dbReference type="EMBL" id="KAJ3210341.1"/>
    </source>
</evidence>
<dbReference type="InterPro" id="IPR000644">
    <property type="entry name" value="CBS_dom"/>
</dbReference>
<dbReference type="EMBL" id="JADGJW010000896">
    <property type="protein sequence ID" value="KAJ3210341.1"/>
    <property type="molecule type" value="Genomic_DNA"/>
</dbReference>
<dbReference type="GO" id="GO:0004865">
    <property type="term" value="F:protein serine/threonine phosphatase inhibitor activity"/>
    <property type="evidence" value="ECO:0007669"/>
    <property type="project" value="TreeGrafter"/>
</dbReference>
<dbReference type="SUPFAM" id="SSF54631">
    <property type="entry name" value="CBS-domain pair"/>
    <property type="match status" value="2"/>
</dbReference>
<dbReference type="CDD" id="cd02205">
    <property type="entry name" value="CBS_pair_SF"/>
    <property type="match status" value="2"/>
</dbReference>
<dbReference type="SMART" id="SM00116">
    <property type="entry name" value="CBS"/>
    <property type="match status" value="3"/>
</dbReference>
<feature type="domain" description="CBS" evidence="5">
    <location>
        <begin position="96"/>
        <end position="157"/>
    </location>
</feature>
<dbReference type="AlphaFoldDB" id="A0AAD5TY10"/>
<dbReference type="Gene3D" id="3.10.580.10">
    <property type="entry name" value="CBS-domain"/>
    <property type="match status" value="2"/>
</dbReference>
<dbReference type="PANTHER" id="PTHR13780:SF36">
    <property type="entry name" value="CBS DOMAIN-CONTAINING PROTEIN"/>
    <property type="match status" value="1"/>
</dbReference>
<dbReference type="GO" id="GO:0042149">
    <property type="term" value="P:cellular response to glucose starvation"/>
    <property type="evidence" value="ECO:0007669"/>
    <property type="project" value="TreeGrafter"/>
</dbReference>
<comment type="caution">
    <text evidence="6">The sequence shown here is derived from an EMBL/GenBank/DDBJ whole genome shotgun (WGS) entry which is preliminary data.</text>
</comment>
<feature type="region of interest" description="Disordered" evidence="4">
    <location>
        <begin position="1"/>
        <end position="29"/>
    </location>
</feature>
<organism evidence="6 7">
    <name type="scientific">Clydaea vesicula</name>
    <dbReference type="NCBI Taxonomy" id="447962"/>
    <lineage>
        <taxon>Eukaryota</taxon>
        <taxon>Fungi</taxon>
        <taxon>Fungi incertae sedis</taxon>
        <taxon>Chytridiomycota</taxon>
        <taxon>Chytridiomycota incertae sedis</taxon>
        <taxon>Chytridiomycetes</taxon>
        <taxon>Lobulomycetales</taxon>
        <taxon>Lobulomycetaceae</taxon>
        <taxon>Clydaea</taxon>
    </lineage>
</organism>
<dbReference type="InterPro" id="IPR046342">
    <property type="entry name" value="CBS_dom_sf"/>
</dbReference>
<evidence type="ECO:0000256" key="2">
    <source>
        <dbReference type="ARBA" id="ARBA00023122"/>
    </source>
</evidence>
<proteinExistence type="predicted"/>
<accession>A0AAD5TY10</accession>
<keyword evidence="1" id="KW-0677">Repeat</keyword>
<evidence type="ECO:0000256" key="3">
    <source>
        <dbReference type="PROSITE-ProRule" id="PRU00703"/>
    </source>
</evidence>
<protein>
    <submittedName>
        <fullName evidence="6">Cell separation during budding</fullName>
    </submittedName>
</protein>
<evidence type="ECO:0000259" key="5">
    <source>
        <dbReference type="PROSITE" id="PS51371"/>
    </source>
</evidence>
<dbReference type="PROSITE" id="PS51371">
    <property type="entry name" value="CBS"/>
    <property type="match status" value="3"/>
</dbReference>